<protein>
    <recommendedName>
        <fullName evidence="3">FYVE-type domain-containing protein</fullName>
    </recommendedName>
</protein>
<gene>
    <name evidence="1" type="ORF">DD238_003848</name>
</gene>
<evidence type="ECO:0000313" key="1">
    <source>
        <dbReference type="EMBL" id="RMX65421.1"/>
    </source>
</evidence>
<dbReference type="InterPro" id="IPR023393">
    <property type="entry name" value="START-like_dom_sf"/>
</dbReference>
<reference evidence="1 2" key="1">
    <citation type="submission" date="2018-06" db="EMBL/GenBank/DDBJ databases">
        <title>Comparative genomics of downy mildews reveals potential adaptations to biotrophy.</title>
        <authorList>
            <person name="Fletcher K."/>
            <person name="Klosterman S.J."/>
            <person name="Derevnina L."/>
            <person name="Martin F."/>
            <person name="Koike S."/>
            <person name="Reyes Chin-Wo S."/>
            <person name="Mou B."/>
            <person name="Michelmore R."/>
        </authorList>
    </citation>
    <scope>NUCLEOTIDE SEQUENCE [LARGE SCALE GENOMIC DNA]</scope>
    <source>
        <strain evidence="1 2">R14</strain>
    </source>
</reference>
<dbReference type="InterPro" id="IPR052727">
    <property type="entry name" value="Rab4/Rab5_effector"/>
</dbReference>
<organism evidence="1 2">
    <name type="scientific">Peronospora effusa</name>
    <dbReference type="NCBI Taxonomy" id="542832"/>
    <lineage>
        <taxon>Eukaryota</taxon>
        <taxon>Sar</taxon>
        <taxon>Stramenopiles</taxon>
        <taxon>Oomycota</taxon>
        <taxon>Peronosporomycetes</taxon>
        <taxon>Peronosporales</taxon>
        <taxon>Peronosporaceae</taxon>
        <taxon>Peronospora</taxon>
    </lineage>
</organism>
<dbReference type="Proteomes" id="UP000282087">
    <property type="component" value="Unassembled WGS sequence"/>
</dbReference>
<dbReference type="SUPFAM" id="SSF55961">
    <property type="entry name" value="Bet v1-like"/>
    <property type="match status" value="1"/>
</dbReference>
<proteinExistence type="predicted"/>
<evidence type="ECO:0008006" key="3">
    <source>
        <dbReference type="Google" id="ProtNLM"/>
    </source>
</evidence>
<name>A0A3M6VHD4_9STRA</name>
<evidence type="ECO:0000313" key="2">
    <source>
        <dbReference type="Proteomes" id="UP000282087"/>
    </source>
</evidence>
<sequence>MCNGRFVYNPFEKLSISEADKDSLQEFGNNFVDQNVEKYEAFIARVDHKVDEKKWKLIKHKSDTRVYLERESIHQTSENGVKMDYPEFLMTGTTWGTVDDCMFGAVNPTLETMRIKASYVEDMSGGAVLASIDVPTIEEPFKSMTVKWMELDLPFASTSLVKNRDYVYLECTKIVRLSTGERVGIMTFHSVNFPQAKELPSRIRANISVCCIFRQVSTDTVEVYGSGYIDPGGDMIKAFVMSSIATGYLTTLRYAHCSNMKKLAWMLAKRYELAKELGTPNRPNICVTCTNPISKLRIGDYSKSRSGTCKLCAGYVCRSCRFQCKLTFIGSDLQLERRNVYFCGLCLQKARNMSPVEMAREDATGSCKYGVSYTGTDSSSASMTSMS</sequence>
<dbReference type="PANTHER" id="PTHR13510:SF44">
    <property type="entry name" value="RABENOSYN-5"/>
    <property type="match status" value="1"/>
</dbReference>
<dbReference type="Gene3D" id="3.30.530.20">
    <property type="match status" value="1"/>
</dbReference>
<keyword evidence="2" id="KW-1185">Reference proteome</keyword>
<dbReference type="VEuPathDB" id="FungiDB:DD237_003695"/>
<dbReference type="PANTHER" id="PTHR13510">
    <property type="entry name" value="FYVE-FINGER-CONTAINING RAB5 EFFECTOR PROTEIN RABENOSYN-5-RELATED"/>
    <property type="match status" value="1"/>
</dbReference>
<comment type="caution">
    <text evidence="1">The sequence shown here is derived from an EMBL/GenBank/DDBJ whole genome shotgun (WGS) entry which is preliminary data.</text>
</comment>
<dbReference type="EMBL" id="QLLG01000249">
    <property type="protein sequence ID" value="RMX65421.1"/>
    <property type="molecule type" value="Genomic_DNA"/>
</dbReference>
<dbReference type="AlphaFoldDB" id="A0A3M6VHD4"/>
<accession>A0A3M6VHD4</accession>
<dbReference type="OrthoDB" id="91122at2759"/>